<protein>
    <submittedName>
        <fullName evidence="1">Uncharacterized protein</fullName>
    </submittedName>
</protein>
<gene>
    <name evidence="1" type="ORF">YC6258_00437</name>
</gene>
<reference evidence="1 2" key="1">
    <citation type="submission" date="2014-01" db="EMBL/GenBank/DDBJ databases">
        <title>Full genme sequencing of cellulolytic bacterium Gynuella sunshinyii YC6258T gen. nov., sp. nov.</title>
        <authorList>
            <person name="Khan H."/>
            <person name="Chung E.J."/>
            <person name="Chung Y.R."/>
        </authorList>
    </citation>
    <scope>NUCLEOTIDE SEQUENCE [LARGE SCALE GENOMIC DNA]</scope>
    <source>
        <strain evidence="1 2">YC6258</strain>
    </source>
</reference>
<dbReference type="HOGENOM" id="CLU_3328452_0_0_6"/>
<name>A0A0C5VD69_9GAMM</name>
<dbReference type="EMBL" id="CP007142">
    <property type="protein sequence ID" value="AJQ92487.1"/>
    <property type="molecule type" value="Genomic_DNA"/>
</dbReference>
<keyword evidence="2" id="KW-1185">Reference proteome</keyword>
<dbReference type="Proteomes" id="UP000032266">
    <property type="component" value="Chromosome"/>
</dbReference>
<proteinExistence type="predicted"/>
<evidence type="ECO:0000313" key="2">
    <source>
        <dbReference type="Proteomes" id="UP000032266"/>
    </source>
</evidence>
<evidence type="ECO:0000313" key="1">
    <source>
        <dbReference type="EMBL" id="AJQ92487.1"/>
    </source>
</evidence>
<organism evidence="1 2">
    <name type="scientific">Gynuella sunshinyii YC6258</name>
    <dbReference type="NCBI Taxonomy" id="1445510"/>
    <lineage>
        <taxon>Bacteria</taxon>
        <taxon>Pseudomonadati</taxon>
        <taxon>Pseudomonadota</taxon>
        <taxon>Gammaproteobacteria</taxon>
        <taxon>Oceanospirillales</taxon>
        <taxon>Saccharospirillaceae</taxon>
        <taxon>Gynuella</taxon>
    </lineage>
</organism>
<dbReference type="KEGG" id="gsn:YC6258_00437"/>
<accession>A0A0C5VD69</accession>
<sequence>MIDYHARKSSNRPITTPGLILTVNIHRMIAGYYPVKCV</sequence>
<dbReference type="AlphaFoldDB" id="A0A0C5VD69"/>